<comment type="caution">
    <text evidence="1">The sequence shown here is derived from an EMBL/GenBank/DDBJ whole genome shotgun (WGS) entry which is preliminary data.</text>
</comment>
<protein>
    <submittedName>
        <fullName evidence="1">Uncharacterized protein</fullName>
    </submittedName>
</protein>
<dbReference type="RefSeq" id="WP_236564661.1">
    <property type="nucleotide sequence ID" value="NZ_JBALOT010000036.1"/>
</dbReference>
<proteinExistence type="predicted"/>
<name>A0A800MWA8_CYTFI</name>
<gene>
    <name evidence="1" type="ORF">KIS1582_2633</name>
</gene>
<evidence type="ECO:0000313" key="2">
    <source>
        <dbReference type="Proteomes" id="UP000465778"/>
    </source>
</evidence>
<accession>A0A800MWA8</accession>
<dbReference type="Proteomes" id="UP000465778">
    <property type="component" value="Unassembled WGS sequence"/>
</dbReference>
<sequence length="119" mass="14342">MFQLKGIYLINPHWQYLNKSKEECIQLQKQALESYIENHNIYTVKLNQWQLNDYYTIPHALLYDLKQKKKDLDILLLYSEEILEDFIDTYPARWLILKSFFNEVMFCTNQKENSLEGAG</sequence>
<reference evidence="1 2" key="1">
    <citation type="journal article" date="2020" name="G3 (Bethesda)">
        <title>Whole Genome Sequencing and Comparative Genomics of Two Nematicidal Bacillus Strains Reveals a Wide Range of Possible Virulence Factors.</title>
        <authorList>
            <person name="Susic N."/>
            <person name="Janezic S."/>
            <person name="Rupnik M."/>
            <person name="Geric Stare B."/>
        </authorList>
    </citation>
    <scope>NUCLEOTIDE SEQUENCE [LARGE SCALE GENOMIC DNA]</scope>
    <source>
        <strain evidence="1 2">I-1582</strain>
    </source>
</reference>
<evidence type="ECO:0000313" key="1">
    <source>
        <dbReference type="EMBL" id="KAF0823577.1"/>
    </source>
</evidence>
<dbReference type="EMBL" id="VDEM01000028">
    <property type="protein sequence ID" value="KAF0823577.1"/>
    <property type="molecule type" value="Genomic_DNA"/>
</dbReference>
<dbReference type="AlphaFoldDB" id="A0A800MWA8"/>
<organism evidence="1 2">
    <name type="scientific">Cytobacillus firmus</name>
    <name type="common">Bacillus firmus</name>
    <dbReference type="NCBI Taxonomy" id="1399"/>
    <lineage>
        <taxon>Bacteria</taxon>
        <taxon>Bacillati</taxon>
        <taxon>Bacillota</taxon>
        <taxon>Bacilli</taxon>
        <taxon>Bacillales</taxon>
        <taxon>Bacillaceae</taxon>
        <taxon>Cytobacillus</taxon>
    </lineage>
</organism>